<evidence type="ECO:0000256" key="3">
    <source>
        <dbReference type="PROSITE-ProRule" id="PRU00221"/>
    </source>
</evidence>
<dbReference type="InterPro" id="IPR015943">
    <property type="entry name" value="WD40/YVTN_repeat-like_dom_sf"/>
</dbReference>
<comment type="caution">
    <text evidence="4">The sequence shown here is derived from an EMBL/GenBank/DDBJ whole genome shotgun (WGS) entry which is preliminary data.</text>
</comment>
<proteinExistence type="predicted"/>
<accession>A0A8S9Y0X7</accession>
<dbReference type="InterPro" id="IPR036322">
    <property type="entry name" value="WD40_repeat_dom_sf"/>
</dbReference>
<dbReference type="Gene3D" id="2.130.10.10">
    <property type="entry name" value="YVTN repeat-like/Quinoprotein amine dehydrogenase"/>
    <property type="match status" value="1"/>
</dbReference>
<keyword evidence="1 3" id="KW-0853">WD repeat</keyword>
<evidence type="ECO:0000313" key="5">
    <source>
        <dbReference type="Proteomes" id="UP000466442"/>
    </source>
</evidence>
<dbReference type="Proteomes" id="UP000466442">
    <property type="component" value="Unassembled WGS sequence"/>
</dbReference>
<dbReference type="InterPro" id="IPR001680">
    <property type="entry name" value="WD40_rpt"/>
</dbReference>
<reference evidence="4" key="1">
    <citation type="journal article" date="2021" name="Mol. Ecol. Resour.">
        <title>Apolygus lucorum genome provides insights into omnivorousness and mesophyll feeding.</title>
        <authorList>
            <person name="Liu Y."/>
            <person name="Liu H."/>
            <person name="Wang H."/>
            <person name="Huang T."/>
            <person name="Liu B."/>
            <person name="Yang B."/>
            <person name="Yin L."/>
            <person name="Li B."/>
            <person name="Zhang Y."/>
            <person name="Zhang S."/>
            <person name="Jiang F."/>
            <person name="Zhang X."/>
            <person name="Ren Y."/>
            <person name="Wang B."/>
            <person name="Wang S."/>
            <person name="Lu Y."/>
            <person name="Wu K."/>
            <person name="Fan W."/>
            <person name="Wang G."/>
        </authorList>
    </citation>
    <scope>NUCLEOTIDE SEQUENCE</scope>
    <source>
        <strain evidence="4">12Hb</strain>
    </source>
</reference>
<dbReference type="PANTHER" id="PTHR19857">
    <property type="entry name" value="MITOCHONDRIAL DIVISION PROTEIN 1-RELATED"/>
    <property type="match status" value="1"/>
</dbReference>
<dbReference type="Pfam" id="PF00400">
    <property type="entry name" value="WD40"/>
    <property type="match status" value="2"/>
</dbReference>
<dbReference type="SUPFAM" id="SSF50978">
    <property type="entry name" value="WD40 repeat-like"/>
    <property type="match status" value="1"/>
</dbReference>
<evidence type="ECO:0000256" key="2">
    <source>
        <dbReference type="ARBA" id="ARBA00022737"/>
    </source>
</evidence>
<dbReference type="PROSITE" id="PS50294">
    <property type="entry name" value="WD_REPEATS_REGION"/>
    <property type="match status" value="1"/>
</dbReference>
<gene>
    <name evidence="4" type="ORF">GE061_008950</name>
</gene>
<dbReference type="PANTHER" id="PTHR19857:SF8">
    <property type="entry name" value="ANGIO-ASSOCIATED MIGRATORY CELL PROTEIN"/>
    <property type="match status" value="1"/>
</dbReference>
<protein>
    <recommendedName>
        <fullName evidence="6">WD repeat-containing protein 55 homolog</fullName>
    </recommendedName>
</protein>
<sequence>MDLSIMEYPSRSLRPYPVVVTSNTKGVDNPGWIKSAMTQDNVPRELREGRQRIDEGLSDDDDFELVEVLENVVDEVLDQGETDDEAEDDMEDVLGYEPSKDDALHTYSHHKGSVFASDIHPEGKIIASGGEDDRFILTEVPSGNILLDCNNYFQDSVTMVGFNHDGKYVFGCDMMGQIAVWKILPSGFSCVFKETVGGLTPSSWAKWHPKSNVLLIGGHSVWLYKIPSGQCKLIHEGTTETDSGDFMPDGKRAVIGFEDGTVKVVDLATGATSCKFATESTQLSNILSVAVHPDNNLIAVGAMNSKLALFKTQQPKTVAVLDCAEEIQPLDQDGEEQDYVTSTEAALFVSVDGMNVLVVGTDHAVHVWDYTRLVLRHKIVVDDGVTRILWPENSLFIFVGTRLGTVNVYNALSGEKQPSLEGHKSSILDMNLSSDKRHLITAGDDGAVKMFDISQILQI</sequence>
<dbReference type="InterPro" id="IPR051179">
    <property type="entry name" value="WD_repeat_multifunction"/>
</dbReference>
<feature type="repeat" description="WD" evidence="3">
    <location>
        <begin position="420"/>
        <end position="459"/>
    </location>
</feature>
<dbReference type="SMART" id="SM00320">
    <property type="entry name" value="WD40"/>
    <property type="match status" value="7"/>
</dbReference>
<evidence type="ECO:0000256" key="1">
    <source>
        <dbReference type="ARBA" id="ARBA00022574"/>
    </source>
</evidence>
<keyword evidence="5" id="KW-1185">Reference proteome</keyword>
<dbReference type="AlphaFoldDB" id="A0A8S9Y0X7"/>
<dbReference type="PROSITE" id="PS50082">
    <property type="entry name" value="WD_REPEATS_2"/>
    <property type="match status" value="1"/>
</dbReference>
<name>A0A8S9Y0X7_APOLU</name>
<dbReference type="OrthoDB" id="10261640at2759"/>
<organism evidence="4 5">
    <name type="scientific">Apolygus lucorum</name>
    <name type="common">Small green plant bug</name>
    <name type="synonym">Lygocoris lucorum</name>
    <dbReference type="NCBI Taxonomy" id="248454"/>
    <lineage>
        <taxon>Eukaryota</taxon>
        <taxon>Metazoa</taxon>
        <taxon>Ecdysozoa</taxon>
        <taxon>Arthropoda</taxon>
        <taxon>Hexapoda</taxon>
        <taxon>Insecta</taxon>
        <taxon>Pterygota</taxon>
        <taxon>Neoptera</taxon>
        <taxon>Paraneoptera</taxon>
        <taxon>Hemiptera</taxon>
        <taxon>Heteroptera</taxon>
        <taxon>Panheteroptera</taxon>
        <taxon>Cimicomorpha</taxon>
        <taxon>Miridae</taxon>
        <taxon>Mirini</taxon>
        <taxon>Apolygus</taxon>
    </lineage>
</organism>
<evidence type="ECO:0008006" key="6">
    <source>
        <dbReference type="Google" id="ProtNLM"/>
    </source>
</evidence>
<evidence type="ECO:0000313" key="4">
    <source>
        <dbReference type="EMBL" id="KAF6214211.1"/>
    </source>
</evidence>
<keyword evidence="2" id="KW-0677">Repeat</keyword>
<dbReference type="EMBL" id="WIXP02000002">
    <property type="protein sequence ID" value="KAF6214211.1"/>
    <property type="molecule type" value="Genomic_DNA"/>
</dbReference>